<dbReference type="HAMAP" id="MF_00867">
    <property type="entry name" value="KhpB"/>
    <property type="match status" value="1"/>
</dbReference>
<feature type="compositionally biased region" description="Low complexity" evidence="7">
    <location>
        <begin position="243"/>
        <end position="252"/>
    </location>
</feature>
<evidence type="ECO:0000256" key="1">
    <source>
        <dbReference type="ARBA" id="ARBA00022490"/>
    </source>
</evidence>
<dbReference type="PANTHER" id="PTHR35800:SF1">
    <property type="entry name" value="RNA-BINDING PROTEIN KHPB"/>
    <property type="match status" value="1"/>
</dbReference>
<organism evidence="9 11">
    <name type="scientific">Caproicibacterium lactatifermentans</name>
    <dbReference type="NCBI Taxonomy" id="2666138"/>
    <lineage>
        <taxon>Bacteria</taxon>
        <taxon>Bacillati</taxon>
        <taxon>Bacillota</taxon>
        <taxon>Clostridia</taxon>
        <taxon>Eubacteriales</taxon>
        <taxon>Oscillospiraceae</taxon>
        <taxon>Caproicibacterium</taxon>
    </lineage>
</organism>
<dbReference type="GO" id="GO:0008360">
    <property type="term" value="P:regulation of cell shape"/>
    <property type="evidence" value="ECO:0007669"/>
    <property type="project" value="UniProtKB-KW"/>
</dbReference>
<dbReference type="Proteomes" id="UP000509623">
    <property type="component" value="Chromosome"/>
</dbReference>
<evidence type="ECO:0000256" key="3">
    <source>
        <dbReference type="ARBA" id="ARBA00022960"/>
    </source>
</evidence>
<dbReference type="NCBIfam" id="NF041568">
    <property type="entry name" value="Jag_EloR"/>
    <property type="match status" value="1"/>
</dbReference>
<proteinExistence type="inferred from homology"/>
<keyword evidence="2 6" id="KW-0694">RNA-binding</keyword>
<accession>A0A859DRQ1</accession>
<dbReference type="KEGG" id="clf:GJQ69_09660"/>
<dbReference type="InterPro" id="IPR001374">
    <property type="entry name" value="R3H_dom"/>
</dbReference>
<dbReference type="CDD" id="cd02414">
    <property type="entry name" value="KH-II_Jag"/>
    <property type="match status" value="1"/>
</dbReference>
<sequence>MRREAIETGETVEAARVAACRELGVEPDEAEFEILEMPVKKTLGLFGGSPAKVRAFVEEGPAEKAASYLESILNNIGLPELQIDVQKEEGGAMLSISGGDIGFIIGHRGETLDALQYLAGLVANQSEDSYYRITLDIGGYREKRRETLEALGKKLAAKAVKSGRNNSLEPMNPYERRIIHTAVQEVSGAISWSEGKDQTRHVVIGPEGGERYQPHRRSGHTGYGHQQGGRKPYGNGSRHRPSGPRNSGRPSSEQQDRHPAEECPSVPLHGHTSRDNEQQR</sequence>
<reference evidence="10" key="3">
    <citation type="journal article" date="2022" name="Int. J. Syst. Evol. Microbiol.">
        <title>Caproicibacterium lactatifermentans sp. nov., isolated from pit clay used for the production of Chinese strong aroma-type liquor.</title>
        <authorList>
            <person name="Wang H."/>
            <person name="Gu Y."/>
            <person name="Zhao D."/>
            <person name="Qiao Z."/>
            <person name="Zheng J."/>
            <person name="Gao J."/>
            <person name="Ren C."/>
            <person name="Xu Y."/>
        </authorList>
    </citation>
    <scope>NUCLEOTIDE SEQUENCE</scope>
    <source>
        <strain evidence="10">JNU-WLY1368</strain>
    </source>
</reference>
<evidence type="ECO:0000259" key="8">
    <source>
        <dbReference type="PROSITE" id="PS51061"/>
    </source>
</evidence>
<dbReference type="Gene3D" id="3.30.1370.50">
    <property type="entry name" value="R3H-like domain"/>
    <property type="match status" value="1"/>
</dbReference>
<dbReference type="PANTHER" id="PTHR35800">
    <property type="entry name" value="PROTEIN JAG"/>
    <property type="match status" value="1"/>
</dbReference>
<dbReference type="SMART" id="SM00393">
    <property type="entry name" value="R3H"/>
    <property type="match status" value="1"/>
</dbReference>
<dbReference type="InterPro" id="IPR015946">
    <property type="entry name" value="KH_dom-like_a/b"/>
</dbReference>
<evidence type="ECO:0000313" key="12">
    <source>
        <dbReference type="Proteomes" id="UP000509623"/>
    </source>
</evidence>
<comment type="similarity">
    <text evidence="6">Belongs to the KhpB RNA-binding protein family.</text>
</comment>
<dbReference type="CDD" id="cd02644">
    <property type="entry name" value="R3H_jag"/>
    <property type="match status" value="1"/>
</dbReference>
<keyword evidence="1 6" id="KW-0963">Cytoplasm</keyword>
<dbReference type="EMBL" id="CP046051">
    <property type="protein sequence ID" value="QKN24837.1"/>
    <property type="molecule type" value="Genomic_DNA"/>
</dbReference>
<evidence type="ECO:0000313" key="9">
    <source>
        <dbReference type="EMBL" id="QKN24837.1"/>
    </source>
</evidence>
<keyword evidence="3 6" id="KW-0133">Cell shape</keyword>
<comment type="subunit">
    <text evidence="6">Forms a complex with KhpA.</text>
</comment>
<evidence type="ECO:0000256" key="7">
    <source>
        <dbReference type="SAM" id="MobiDB-lite"/>
    </source>
</evidence>
<feature type="domain" description="R3H" evidence="8">
    <location>
        <begin position="142"/>
        <end position="208"/>
    </location>
</feature>
<protein>
    <recommendedName>
        <fullName evidence="6">RNA-binding protein KhpB</fullName>
    </recommendedName>
    <alternativeName>
        <fullName evidence="6">RNA-binding protein EloR</fullName>
    </alternativeName>
</protein>
<dbReference type="InterPro" id="IPR038008">
    <property type="entry name" value="Jag_KH"/>
</dbReference>
<evidence type="ECO:0000256" key="4">
    <source>
        <dbReference type="ARBA" id="ARBA00023186"/>
    </source>
</evidence>
<dbReference type="Gene3D" id="3.30.300.20">
    <property type="match status" value="1"/>
</dbReference>
<keyword evidence="4 6" id="KW-0143">Chaperone</keyword>
<dbReference type="GO" id="GO:0009252">
    <property type="term" value="P:peptidoglycan biosynthetic process"/>
    <property type="evidence" value="ECO:0007669"/>
    <property type="project" value="UniProtKB-UniRule"/>
</dbReference>
<evidence type="ECO:0000313" key="10">
    <source>
        <dbReference type="EMBL" id="QKO31185.1"/>
    </source>
</evidence>
<evidence type="ECO:0000313" key="11">
    <source>
        <dbReference type="Proteomes" id="UP000501316"/>
    </source>
</evidence>
<reference evidence="10" key="2">
    <citation type="journal article" date="2021" name="Appl. Environ. Microbiol.">
        <title>Adaptability of a Caproate-Producing Bacterium Contributes to Its Dominance in an Anaerobic Fermentation System.</title>
        <authorList>
            <person name="Wang H."/>
            <person name="Gu Y."/>
            <person name="Zhou W."/>
            <person name="Zhao D."/>
            <person name="Qiao Z."/>
            <person name="Zheng J."/>
            <person name="Gao J."/>
            <person name="Chen X."/>
            <person name="Ren C."/>
            <person name="Xu Y."/>
        </authorList>
    </citation>
    <scope>NUCLEOTIDE SEQUENCE</scope>
    <source>
        <strain evidence="10">JNU-WLY1368</strain>
    </source>
</reference>
<dbReference type="GO" id="GO:0005737">
    <property type="term" value="C:cytoplasm"/>
    <property type="evidence" value="ECO:0007669"/>
    <property type="project" value="UniProtKB-SubCell"/>
</dbReference>
<dbReference type="RefSeq" id="WP_086036774.1">
    <property type="nucleotide sequence ID" value="NZ_CP046051.1"/>
</dbReference>
<dbReference type="Gene3D" id="3.30.30.80">
    <property type="entry name" value="probable RNA-binding protein from clostridium symbiosum atcc 14940"/>
    <property type="match status" value="1"/>
</dbReference>
<reference evidence="11 12" key="1">
    <citation type="submission" date="2019-11" db="EMBL/GenBank/DDBJ databases">
        <authorList>
            <person name="Ren C."/>
            <person name="Wang H."/>
            <person name="Xu Y."/>
        </authorList>
    </citation>
    <scope>NUCLEOTIDE SEQUENCE [LARGE SCALE GENOMIC DNA]</scope>
    <source>
        <strain evidence="12">JNU-WLY1368</strain>
        <strain evidence="9 11">LBM 19010</strain>
    </source>
</reference>
<dbReference type="SUPFAM" id="SSF82708">
    <property type="entry name" value="R3H domain"/>
    <property type="match status" value="1"/>
</dbReference>
<dbReference type="InterPro" id="IPR036867">
    <property type="entry name" value="R3H_dom_sf"/>
</dbReference>
<dbReference type="InterPro" id="IPR032782">
    <property type="entry name" value="KhpB_N"/>
</dbReference>
<dbReference type="SMART" id="SM01245">
    <property type="entry name" value="Jag_N"/>
    <property type="match status" value="1"/>
</dbReference>
<dbReference type="InterPro" id="IPR034079">
    <property type="entry name" value="R3H_KhpB"/>
</dbReference>
<dbReference type="GO" id="GO:0003723">
    <property type="term" value="F:RNA binding"/>
    <property type="evidence" value="ECO:0007669"/>
    <property type="project" value="UniProtKB-UniRule"/>
</dbReference>
<dbReference type="GO" id="GO:0071555">
    <property type="term" value="P:cell wall organization"/>
    <property type="evidence" value="ECO:0007669"/>
    <property type="project" value="UniProtKB-KW"/>
</dbReference>
<evidence type="ECO:0000256" key="5">
    <source>
        <dbReference type="ARBA" id="ARBA00023316"/>
    </source>
</evidence>
<dbReference type="InterPro" id="IPR039247">
    <property type="entry name" value="KhpB"/>
</dbReference>
<dbReference type="PROSITE" id="PS51061">
    <property type="entry name" value="R3H"/>
    <property type="match status" value="1"/>
</dbReference>
<comment type="subcellular location">
    <subcellularLocation>
        <location evidence="6">Cytoplasm</location>
    </subcellularLocation>
</comment>
<evidence type="ECO:0000256" key="2">
    <source>
        <dbReference type="ARBA" id="ARBA00022884"/>
    </source>
</evidence>
<dbReference type="InterPro" id="IPR038247">
    <property type="entry name" value="Jag_N_dom_sf"/>
</dbReference>
<dbReference type="Pfam" id="PF13083">
    <property type="entry name" value="KH_KhpA-B"/>
    <property type="match status" value="1"/>
</dbReference>
<keyword evidence="12" id="KW-1185">Reference proteome</keyword>
<dbReference type="Pfam" id="PF14804">
    <property type="entry name" value="Jag_N"/>
    <property type="match status" value="1"/>
</dbReference>
<dbReference type="AlphaFoldDB" id="A0A859DRQ1"/>
<name>A0A859DRQ1_9FIRM</name>
<dbReference type="Pfam" id="PF01424">
    <property type="entry name" value="R3H"/>
    <property type="match status" value="1"/>
</dbReference>
<feature type="region of interest" description="Jag_N domain" evidence="6">
    <location>
        <begin position="6"/>
        <end position="56"/>
    </location>
</feature>
<dbReference type="EMBL" id="CP046161">
    <property type="protein sequence ID" value="QKO31185.1"/>
    <property type="molecule type" value="Genomic_DNA"/>
</dbReference>
<keyword evidence="5 6" id="KW-0961">Cell wall biogenesis/degradation</keyword>
<comment type="domain">
    <text evidence="6">Has an N-terminal Jag-N domain and 2 RNA-binding domains (KH and R3H).</text>
</comment>
<feature type="region of interest" description="Disordered" evidence="7">
    <location>
        <begin position="206"/>
        <end position="280"/>
    </location>
</feature>
<comment type="function">
    <text evidence="6">A probable RNA chaperone. Forms a complex with KhpA which binds to cellular RNA and controls its expression. Plays a role in peptidoglycan (PG) homeostasis and cell length regulation.</text>
</comment>
<gene>
    <name evidence="6" type="primary">khpB</name>
    <name evidence="6" type="synonym">eloR</name>
    <name evidence="9" type="ORF">GJQ69_09660</name>
    <name evidence="10" type="ORF">GKP14_04800</name>
</gene>
<dbReference type="Proteomes" id="UP000501316">
    <property type="component" value="Chromosome"/>
</dbReference>
<evidence type="ECO:0000256" key="6">
    <source>
        <dbReference type="HAMAP-Rule" id="MF_00867"/>
    </source>
</evidence>